<keyword evidence="3" id="KW-1185">Reference proteome</keyword>
<evidence type="ECO:0000256" key="1">
    <source>
        <dbReference type="SAM" id="MobiDB-lite"/>
    </source>
</evidence>
<evidence type="ECO:0000313" key="3">
    <source>
        <dbReference type="Proteomes" id="UP000199393"/>
    </source>
</evidence>
<name>A0A1C3N0J7_9ACTN</name>
<organism evidence="2 3">
    <name type="scientific">Micromonospora krabiensis</name>
    <dbReference type="NCBI Taxonomy" id="307121"/>
    <lineage>
        <taxon>Bacteria</taxon>
        <taxon>Bacillati</taxon>
        <taxon>Actinomycetota</taxon>
        <taxon>Actinomycetes</taxon>
        <taxon>Micromonosporales</taxon>
        <taxon>Micromonosporaceae</taxon>
        <taxon>Micromonospora</taxon>
    </lineage>
</organism>
<dbReference type="AlphaFoldDB" id="A0A1C3N0J7"/>
<feature type="compositionally biased region" description="Polar residues" evidence="1">
    <location>
        <begin position="53"/>
        <end position="69"/>
    </location>
</feature>
<reference evidence="3" key="1">
    <citation type="submission" date="2016-06" db="EMBL/GenBank/DDBJ databases">
        <authorList>
            <person name="Varghese N."/>
        </authorList>
    </citation>
    <scope>NUCLEOTIDE SEQUENCE [LARGE SCALE GENOMIC DNA]</scope>
    <source>
        <strain evidence="3">DSM 45344</strain>
    </source>
</reference>
<feature type="compositionally biased region" description="Basic and acidic residues" evidence="1">
    <location>
        <begin position="32"/>
        <end position="52"/>
    </location>
</feature>
<protein>
    <submittedName>
        <fullName evidence="2">Uncharacterized protein</fullName>
    </submittedName>
</protein>
<proteinExistence type="predicted"/>
<feature type="region of interest" description="Disordered" evidence="1">
    <location>
        <begin position="32"/>
        <end position="69"/>
    </location>
</feature>
<dbReference type="RefSeq" id="WP_091589254.1">
    <property type="nucleotide sequence ID" value="NZ_JBHRWG010000003.1"/>
</dbReference>
<evidence type="ECO:0000313" key="2">
    <source>
        <dbReference type="EMBL" id="SBV26110.1"/>
    </source>
</evidence>
<accession>A0A1C3N0J7</accession>
<dbReference type="STRING" id="307121.GA0070620_1592"/>
<dbReference type="Proteomes" id="UP000199393">
    <property type="component" value="Chromosome I"/>
</dbReference>
<dbReference type="EMBL" id="LT598496">
    <property type="protein sequence ID" value="SBV26110.1"/>
    <property type="molecule type" value="Genomic_DNA"/>
</dbReference>
<gene>
    <name evidence="2" type="ORF">GA0070620_1592</name>
</gene>
<sequence length="69" mass="7801">MSAWMVLGIVALLLVGGFAYVGWRDRDRLSSRDDDLAARDARAAQQRHEIQRHQSQADTWQSGRNEGGF</sequence>